<dbReference type="RefSeq" id="WP_202750767.1">
    <property type="nucleotide sequence ID" value="NZ_JAESWC010000018.1"/>
</dbReference>
<accession>A0ABS1TF98</accession>
<protein>
    <submittedName>
        <fullName evidence="1">DUF1292 domain-containing protein</fullName>
    </submittedName>
</protein>
<dbReference type="InterPro" id="IPR009711">
    <property type="entry name" value="UPF0473"/>
</dbReference>
<dbReference type="Proteomes" id="UP000632377">
    <property type="component" value="Unassembled WGS sequence"/>
</dbReference>
<dbReference type="Pfam" id="PF06949">
    <property type="entry name" value="DUF1292"/>
    <property type="match status" value="1"/>
</dbReference>
<name>A0ABS1TF98_9CLOT</name>
<sequence length="113" mass="12461">MSDEKLHGCGCGDDSCGCGGHEHEHGDDCGCGHDHEHGPMIVDLEDENGNVVSCEAIDGFTYKENDYILVQNPEDGSVYLFKVVGEEGELVVPEEEEFEEVSKYYEESLADEE</sequence>
<dbReference type="EMBL" id="JAESWC010000018">
    <property type="protein sequence ID" value="MBL4938028.1"/>
    <property type="molecule type" value="Genomic_DNA"/>
</dbReference>
<reference evidence="1 2" key="1">
    <citation type="submission" date="2021-01" db="EMBL/GenBank/DDBJ databases">
        <title>Genome public.</title>
        <authorList>
            <person name="Liu C."/>
            <person name="Sun Q."/>
        </authorList>
    </citation>
    <scope>NUCLEOTIDE SEQUENCE [LARGE SCALE GENOMIC DNA]</scope>
    <source>
        <strain evidence="1 2">YIM B02515</strain>
    </source>
</reference>
<organism evidence="1 2">
    <name type="scientific">Clostridium rhizosphaerae</name>
    <dbReference type="NCBI Taxonomy" id="2803861"/>
    <lineage>
        <taxon>Bacteria</taxon>
        <taxon>Bacillati</taxon>
        <taxon>Bacillota</taxon>
        <taxon>Clostridia</taxon>
        <taxon>Eubacteriales</taxon>
        <taxon>Clostridiaceae</taxon>
        <taxon>Clostridium</taxon>
    </lineage>
</organism>
<comment type="caution">
    <text evidence="1">The sequence shown here is derived from an EMBL/GenBank/DDBJ whole genome shotgun (WGS) entry which is preliminary data.</text>
</comment>
<evidence type="ECO:0000313" key="1">
    <source>
        <dbReference type="EMBL" id="MBL4938028.1"/>
    </source>
</evidence>
<gene>
    <name evidence="1" type="ORF">JK636_20155</name>
</gene>
<keyword evidence="2" id="KW-1185">Reference proteome</keyword>
<evidence type="ECO:0000313" key="2">
    <source>
        <dbReference type="Proteomes" id="UP000632377"/>
    </source>
</evidence>
<proteinExistence type="predicted"/>